<sequence length="214" mass="24753">MVYICLDSSSIPVQNESYPGLFQGEYGPTEAEIEEAESPIQPFFLPPRLWLRIASESNKYYQQHLNERVDRMYSKKEAQDPDATREDVMLQETKRHKKIKPEEILHCIGLLVVRMLCPRKNRFADHWANSAEGAVPKGTFGRFMSKARFSRVMQNLYFTDNTDARAETDRAWKVRSVVDTLQTTFRDGYNVPPVLAFDEAMIPSRSHHNVHVTS</sequence>
<evidence type="ECO:0000313" key="3">
    <source>
        <dbReference type="Proteomes" id="UP001259832"/>
    </source>
</evidence>
<gene>
    <name evidence="2" type="ORF">P3T76_002099</name>
</gene>
<organism evidence="2 3">
    <name type="scientific">Phytophthora citrophthora</name>
    <dbReference type="NCBI Taxonomy" id="4793"/>
    <lineage>
        <taxon>Eukaryota</taxon>
        <taxon>Sar</taxon>
        <taxon>Stramenopiles</taxon>
        <taxon>Oomycota</taxon>
        <taxon>Peronosporomycetes</taxon>
        <taxon>Peronosporales</taxon>
        <taxon>Peronosporaceae</taxon>
        <taxon>Phytophthora</taxon>
    </lineage>
</organism>
<name>A0AAD9GZ06_9STRA</name>
<keyword evidence="3" id="KW-1185">Reference proteome</keyword>
<accession>A0AAD9GZ06</accession>
<reference evidence="2" key="1">
    <citation type="submission" date="2023-08" db="EMBL/GenBank/DDBJ databases">
        <title>Reference Genome Resource for the Citrus Pathogen Phytophthora citrophthora.</title>
        <authorList>
            <person name="Moller H."/>
            <person name="Coetzee B."/>
            <person name="Rose L.J."/>
            <person name="Van Niekerk J.M."/>
        </authorList>
    </citation>
    <scope>NUCLEOTIDE SEQUENCE</scope>
    <source>
        <strain evidence="2">STE-U-9442</strain>
    </source>
</reference>
<dbReference type="AlphaFoldDB" id="A0AAD9GZ06"/>
<dbReference type="Pfam" id="PF13843">
    <property type="entry name" value="DDE_Tnp_1_7"/>
    <property type="match status" value="1"/>
</dbReference>
<feature type="domain" description="PiggyBac transposable element-derived protein" evidence="1">
    <location>
        <begin position="44"/>
        <end position="211"/>
    </location>
</feature>
<evidence type="ECO:0000313" key="2">
    <source>
        <dbReference type="EMBL" id="KAK1946546.1"/>
    </source>
</evidence>
<dbReference type="Proteomes" id="UP001259832">
    <property type="component" value="Unassembled WGS sequence"/>
</dbReference>
<dbReference type="EMBL" id="JASMQC010000003">
    <property type="protein sequence ID" value="KAK1946546.1"/>
    <property type="molecule type" value="Genomic_DNA"/>
</dbReference>
<dbReference type="PANTHER" id="PTHR46599:SF3">
    <property type="entry name" value="PIGGYBAC TRANSPOSABLE ELEMENT-DERIVED PROTEIN 4"/>
    <property type="match status" value="1"/>
</dbReference>
<dbReference type="PANTHER" id="PTHR46599">
    <property type="entry name" value="PIGGYBAC TRANSPOSABLE ELEMENT-DERIVED PROTEIN 4"/>
    <property type="match status" value="1"/>
</dbReference>
<protein>
    <recommendedName>
        <fullName evidence="1">PiggyBac transposable element-derived protein domain-containing protein</fullName>
    </recommendedName>
</protein>
<evidence type="ECO:0000259" key="1">
    <source>
        <dbReference type="Pfam" id="PF13843"/>
    </source>
</evidence>
<comment type="caution">
    <text evidence="2">The sequence shown here is derived from an EMBL/GenBank/DDBJ whole genome shotgun (WGS) entry which is preliminary data.</text>
</comment>
<proteinExistence type="predicted"/>
<dbReference type="InterPro" id="IPR029526">
    <property type="entry name" value="PGBD"/>
</dbReference>